<keyword evidence="9" id="KW-1185">Reference proteome</keyword>
<dbReference type="AlphaFoldDB" id="A0A5C4QJA8"/>
<keyword evidence="4" id="KW-0238">DNA-binding</keyword>
<evidence type="ECO:0000259" key="7">
    <source>
        <dbReference type="Pfam" id="PF08281"/>
    </source>
</evidence>
<dbReference type="PANTHER" id="PTHR43133">
    <property type="entry name" value="RNA POLYMERASE ECF-TYPE SIGMA FACTO"/>
    <property type="match status" value="1"/>
</dbReference>
<dbReference type="PANTHER" id="PTHR43133:SF50">
    <property type="entry name" value="ECF RNA POLYMERASE SIGMA FACTOR SIGM"/>
    <property type="match status" value="1"/>
</dbReference>
<keyword evidence="3" id="KW-0731">Sigma factor</keyword>
<dbReference type="Pfam" id="PF04542">
    <property type="entry name" value="Sigma70_r2"/>
    <property type="match status" value="1"/>
</dbReference>
<dbReference type="SUPFAM" id="SSF88659">
    <property type="entry name" value="Sigma3 and sigma4 domains of RNA polymerase sigma factors"/>
    <property type="match status" value="1"/>
</dbReference>
<name>A0A5C4QJA8_9ACTN</name>
<dbReference type="GO" id="GO:0016987">
    <property type="term" value="F:sigma factor activity"/>
    <property type="evidence" value="ECO:0007669"/>
    <property type="project" value="UniProtKB-KW"/>
</dbReference>
<evidence type="ECO:0000256" key="2">
    <source>
        <dbReference type="ARBA" id="ARBA00023015"/>
    </source>
</evidence>
<dbReference type="SUPFAM" id="SSF88946">
    <property type="entry name" value="Sigma2 domain of RNA polymerase sigma factors"/>
    <property type="match status" value="1"/>
</dbReference>
<proteinExistence type="inferred from homology"/>
<dbReference type="Gene3D" id="1.10.10.10">
    <property type="entry name" value="Winged helix-like DNA-binding domain superfamily/Winged helix DNA-binding domain"/>
    <property type="match status" value="1"/>
</dbReference>
<dbReference type="GO" id="GO:0003677">
    <property type="term" value="F:DNA binding"/>
    <property type="evidence" value="ECO:0007669"/>
    <property type="project" value="UniProtKB-KW"/>
</dbReference>
<dbReference type="NCBIfam" id="TIGR02937">
    <property type="entry name" value="sigma70-ECF"/>
    <property type="match status" value="1"/>
</dbReference>
<evidence type="ECO:0000259" key="6">
    <source>
        <dbReference type="Pfam" id="PF04542"/>
    </source>
</evidence>
<dbReference type="Gene3D" id="1.10.1740.10">
    <property type="match status" value="1"/>
</dbReference>
<evidence type="ECO:0000313" key="9">
    <source>
        <dbReference type="Proteomes" id="UP000306145"/>
    </source>
</evidence>
<sequence>MLHADEFDEFYTSTYRRLVGQLYAMLGDLSEAEDAVQEAYCRAWQRRSKLNEYDNPEAWVRTVAYRIAVSSWRRTRNRLAAHRRHGPDQPVESVDSGDLDLIGALAGLPYEQRRVLVLHHLVGLPLADICRETGSPLGTVKSRLARGRQALAQHVAEFTDTRHGRISEDV</sequence>
<dbReference type="RefSeq" id="WP_139585880.1">
    <property type="nucleotide sequence ID" value="NZ_VDFY01000180.1"/>
</dbReference>
<dbReference type="InterPro" id="IPR013325">
    <property type="entry name" value="RNA_pol_sigma_r2"/>
</dbReference>
<dbReference type="Pfam" id="PF08281">
    <property type="entry name" value="Sigma70_r4_2"/>
    <property type="match status" value="1"/>
</dbReference>
<dbReference type="EMBL" id="VDFY01000180">
    <property type="protein sequence ID" value="TNH26831.1"/>
    <property type="molecule type" value="Genomic_DNA"/>
</dbReference>
<dbReference type="OrthoDB" id="3777963at2"/>
<dbReference type="InterPro" id="IPR013324">
    <property type="entry name" value="RNA_pol_sigma_r3/r4-like"/>
</dbReference>
<evidence type="ECO:0000256" key="4">
    <source>
        <dbReference type="ARBA" id="ARBA00023125"/>
    </source>
</evidence>
<keyword evidence="2" id="KW-0805">Transcription regulation</keyword>
<dbReference type="CDD" id="cd06171">
    <property type="entry name" value="Sigma70_r4"/>
    <property type="match status" value="1"/>
</dbReference>
<dbReference type="Proteomes" id="UP000306145">
    <property type="component" value="Unassembled WGS sequence"/>
</dbReference>
<comment type="caution">
    <text evidence="8">The sequence shown here is derived from an EMBL/GenBank/DDBJ whole genome shotgun (WGS) entry which is preliminary data.</text>
</comment>
<organism evidence="8 9">
    <name type="scientific">Micromonospora orduensis</name>
    <dbReference type="NCBI Taxonomy" id="1420891"/>
    <lineage>
        <taxon>Bacteria</taxon>
        <taxon>Bacillati</taxon>
        <taxon>Actinomycetota</taxon>
        <taxon>Actinomycetes</taxon>
        <taxon>Micromonosporales</taxon>
        <taxon>Micromonosporaceae</taxon>
        <taxon>Micromonospora</taxon>
    </lineage>
</organism>
<feature type="domain" description="RNA polymerase sigma-70 region 2" evidence="6">
    <location>
        <begin position="11"/>
        <end position="76"/>
    </location>
</feature>
<protein>
    <submittedName>
        <fullName evidence="8">SigE family RNA polymerase sigma factor</fullName>
    </submittedName>
</protein>
<dbReference type="InterPro" id="IPR007627">
    <property type="entry name" value="RNA_pol_sigma70_r2"/>
</dbReference>
<dbReference type="GO" id="GO:0006352">
    <property type="term" value="P:DNA-templated transcription initiation"/>
    <property type="evidence" value="ECO:0007669"/>
    <property type="project" value="InterPro"/>
</dbReference>
<comment type="similarity">
    <text evidence="1">Belongs to the sigma-70 factor family. ECF subfamily.</text>
</comment>
<dbReference type="InterPro" id="IPR013249">
    <property type="entry name" value="RNA_pol_sigma70_r4_t2"/>
</dbReference>
<dbReference type="InterPro" id="IPR014284">
    <property type="entry name" value="RNA_pol_sigma-70_dom"/>
</dbReference>
<evidence type="ECO:0000256" key="1">
    <source>
        <dbReference type="ARBA" id="ARBA00010641"/>
    </source>
</evidence>
<gene>
    <name evidence="8" type="ORF">FHG89_19800</name>
</gene>
<evidence type="ECO:0000256" key="5">
    <source>
        <dbReference type="ARBA" id="ARBA00023163"/>
    </source>
</evidence>
<dbReference type="NCBIfam" id="TIGR02983">
    <property type="entry name" value="SigE-fam_strep"/>
    <property type="match status" value="1"/>
</dbReference>
<keyword evidence="5" id="KW-0804">Transcription</keyword>
<evidence type="ECO:0000256" key="3">
    <source>
        <dbReference type="ARBA" id="ARBA00023082"/>
    </source>
</evidence>
<evidence type="ECO:0000313" key="8">
    <source>
        <dbReference type="EMBL" id="TNH26831.1"/>
    </source>
</evidence>
<reference evidence="8 9" key="1">
    <citation type="submission" date="2019-06" db="EMBL/GenBank/DDBJ databases">
        <title>Micromonospora ordensis sp. nov., isolated from deep marine sediment.</title>
        <authorList>
            <person name="Veyisoglu A."/>
            <person name="Carro L."/>
            <person name="Klenk H.-P."/>
            <person name="Sahin N."/>
        </authorList>
    </citation>
    <scope>NUCLEOTIDE SEQUENCE [LARGE SCALE GENOMIC DNA]</scope>
    <source>
        <strain evidence="8 9">S2509</strain>
    </source>
</reference>
<dbReference type="InterPro" id="IPR014325">
    <property type="entry name" value="RNA_pol_sigma-E_actinobac"/>
</dbReference>
<accession>A0A5C4QJA8</accession>
<feature type="domain" description="RNA polymerase sigma factor 70 region 4 type 2" evidence="7">
    <location>
        <begin position="101"/>
        <end position="151"/>
    </location>
</feature>
<dbReference type="InterPro" id="IPR036388">
    <property type="entry name" value="WH-like_DNA-bd_sf"/>
</dbReference>
<dbReference type="InterPro" id="IPR039425">
    <property type="entry name" value="RNA_pol_sigma-70-like"/>
</dbReference>